<keyword evidence="2" id="KW-1185">Reference proteome</keyword>
<reference evidence="1 2" key="1">
    <citation type="journal article" date="2018" name="Evol. Lett.">
        <title>Horizontal gene cluster transfer increased hallucinogenic mushroom diversity.</title>
        <authorList>
            <person name="Reynolds H.T."/>
            <person name="Vijayakumar V."/>
            <person name="Gluck-Thaler E."/>
            <person name="Korotkin H.B."/>
            <person name="Matheny P.B."/>
            <person name="Slot J.C."/>
        </authorList>
    </citation>
    <scope>NUCLEOTIDE SEQUENCE [LARGE SCALE GENOMIC DNA]</scope>
    <source>
        <strain evidence="1 2">2629</strain>
    </source>
</reference>
<protein>
    <submittedName>
        <fullName evidence="1">Uncharacterized protein</fullName>
    </submittedName>
</protein>
<dbReference type="Proteomes" id="UP000284842">
    <property type="component" value="Unassembled WGS sequence"/>
</dbReference>
<evidence type="ECO:0000313" key="2">
    <source>
        <dbReference type="Proteomes" id="UP000284842"/>
    </source>
</evidence>
<name>A0A409YIP8_9AGAR</name>
<dbReference type="InParanoid" id="A0A409YIP8"/>
<gene>
    <name evidence="1" type="ORF">CVT24_012216</name>
</gene>
<dbReference type="AlphaFoldDB" id="A0A409YIP8"/>
<evidence type="ECO:0000313" key="1">
    <source>
        <dbReference type="EMBL" id="PPR02909.1"/>
    </source>
</evidence>
<comment type="caution">
    <text evidence="1">The sequence shown here is derived from an EMBL/GenBank/DDBJ whole genome shotgun (WGS) entry which is preliminary data.</text>
</comment>
<sequence>MNQSLQSASSSEVDDFLAETVDYVVKNIAKDPFTATEVETEEEVVVKNALVPRIETLAEDERLNWGDNSA</sequence>
<accession>A0A409YIP8</accession>
<proteinExistence type="predicted"/>
<dbReference type="EMBL" id="NHTK01001129">
    <property type="protein sequence ID" value="PPR02909.1"/>
    <property type="molecule type" value="Genomic_DNA"/>
</dbReference>
<organism evidence="1 2">
    <name type="scientific">Panaeolus cyanescens</name>
    <dbReference type="NCBI Taxonomy" id="181874"/>
    <lineage>
        <taxon>Eukaryota</taxon>
        <taxon>Fungi</taxon>
        <taxon>Dikarya</taxon>
        <taxon>Basidiomycota</taxon>
        <taxon>Agaricomycotina</taxon>
        <taxon>Agaricomycetes</taxon>
        <taxon>Agaricomycetidae</taxon>
        <taxon>Agaricales</taxon>
        <taxon>Agaricineae</taxon>
        <taxon>Galeropsidaceae</taxon>
        <taxon>Panaeolus</taxon>
    </lineage>
</organism>